<sequence>MLSARERERYKRQLILFGDEGQERLKKAHIFIAGAGGLGSPVSIYLAVAGVGTLTVVDKDVVDQTNLNRQILHYDKDIGKKKTESAEEKLIAWNPDITIRVIDTTIDAGNVGKLIGRADGIVDAMDNYPTRYLLNDTAHTKKIPFFHGAIRGFYGQATTIIPEKTACLRCIFPCAPPQEVFPVVGVTPGVIGTIQATEVLKYLLGTGDLLANRLLIWDGMAMHTEEIRVEQNPACPTCGAKVNPPETKRSQKREKNDN</sequence>
<protein>
    <submittedName>
        <fullName evidence="4">UBA/THIF-type NAD/FAD binding protein</fullName>
    </submittedName>
</protein>
<name>A7IA80_METB6</name>
<dbReference type="STRING" id="456442.Mboo_2127"/>
<dbReference type="Gene3D" id="3.40.50.720">
    <property type="entry name" value="NAD(P)-binding Rossmann-like Domain"/>
    <property type="match status" value="1"/>
</dbReference>
<dbReference type="Proteomes" id="UP000002408">
    <property type="component" value="Chromosome"/>
</dbReference>
<dbReference type="GO" id="GO:0008641">
    <property type="term" value="F:ubiquitin-like modifier activating enzyme activity"/>
    <property type="evidence" value="ECO:0007669"/>
    <property type="project" value="InterPro"/>
</dbReference>
<proteinExistence type="inferred from homology"/>
<dbReference type="GO" id="GO:0005737">
    <property type="term" value="C:cytoplasm"/>
    <property type="evidence" value="ECO:0007669"/>
    <property type="project" value="TreeGrafter"/>
</dbReference>
<organism evidence="4 5">
    <name type="scientific">Methanoregula boonei (strain DSM 21154 / JCM 14090 / 6A8)</name>
    <dbReference type="NCBI Taxonomy" id="456442"/>
    <lineage>
        <taxon>Archaea</taxon>
        <taxon>Methanobacteriati</taxon>
        <taxon>Methanobacteriota</taxon>
        <taxon>Stenosarchaea group</taxon>
        <taxon>Methanomicrobia</taxon>
        <taxon>Methanomicrobiales</taxon>
        <taxon>Methanoregulaceae</taxon>
        <taxon>Methanoregula</taxon>
    </lineage>
</organism>
<dbReference type="RefSeq" id="WP_012107699.1">
    <property type="nucleotide sequence ID" value="NC_009712.1"/>
</dbReference>
<dbReference type="CDD" id="cd00757">
    <property type="entry name" value="ThiF_MoeB_HesA_family"/>
    <property type="match status" value="1"/>
</dbReference>
<keyword evidence="5" id="KW-1185">Reference proteome</keyword>
<evidence type="ECO:0000313" key="4">
    <source>
        <dbReference type="EMBL" id="ABS56641.1"/>
    </source>
</evidence>
<feature type="domain" description="THIF-type NAD/FAD binding fold" evidence="3">
    <location>
        <begin position="10"/>
        <end position="236"/>
    </location>
</feature>
<dbReference type="GO" id="GO:0004792">
    <property type="term" value="F:thiosulfate-cyanide sulfurtransferase activity"/>
    <property type="evidence" value="ECO:0007669"/>
    <property type="project" value="TreeGrafter"/>
</dbReference>
<evidence type="ECO:0000313" key="5">
    <source>
        <dbReference type="Proteomes" id="UP000002408"/>
    </source>
</evidence>
<dbReference type="PANTHER" id="PTHR10953:SF102">
    <property type="entry name" value="ADENYLYLTRANSFERASE AND SULFURTRANSFERASE MOCS3"/>
    <property type="match status" value="1"/>
</dbReference>
<dbReference type="Pfam" id="PF00899">
    <property type="entry name" value="ThiF"/>
    <property type="match status" value="1"/>
</dbReference>
<accession>A7IA80</accession>
<dbReference type="EMBL" id="CP000780">
    <property type="protein sequence ID" value="ABS56641.1"/>
    <property type="molecule type" value="Genomic_DNA"/>
</dbReference>
<dbReference type="InterPro" id="IPR045886">
    <property type="entry name" value="ThiF/MoeB/HesA"/>
</dbReference>
<evidence type="ECO:0000256" key="1">
    <source>
        <dbReference type="ARBA" id="ARBA00009919"/>
    </source>
</evidence>
<dbReference type="GO" id="GO:0016779">
    <property type="term" value="F:nucleotidyltransferase activity"/>
    <property type="evidence" value="ECO:0007669"/>
    <property type="project" value="TreeGrafter"/>
</dbReference>
<dbReference type="KEGG" id="mbn:Mboo_2127"/>
<dbReference type="AlphaFoldDB" id="A7IA80"/>
<gene>
    <name evidence="4" type="ordered locus">Mboo_2127</name>
</gene>
<dbReference type="SUPFAM" id="SSF69572">
    <property type="entry name" value="Activating enzymes of the ubiquitin-like proteins"/>
    <property type="match status" value="1"/>
</dbReference>
<reference evidence="5" key="1">
    <citation type="journal article" date="2015" name="Microbiology">
        <title>Genome of Methanoregula boonei 6A8 reveals adaptations to oligotrophic peatland environments.</title>
        <authorList>
            <person name="Braeuer S."/>
            <person name="Cadillo-Quiroz H."/>
            <person name="Kyrpides N."/>
            <person name="Woyke T."/>
            <person name="Goodwin L."/>
            <person name="Detter C."/>
            <person name="Podell S."/>
            <person name="Yavitt J.B."/>
            <person name="Zinder S.H."/>
        </authorList>
    </citation>
    <scope>NUCLEOTIDE SEQUENCE [LARGE SCALE GENOMIC DNA]</scope>
    <source>
        <strain evidence="5">DSM 21154 / JCM 14090 / 6A8</strain>
    </source>
</reference>
<evidence type="ECO:0000256" key="2">
    <source>
        <dbReference type="SAM" id="MobiDB-lite"/>
    </source>
</evidence>
<dbReference type="OrthoDB" id="7915at2157"/>
<dbReference type="eggNOG" id="arCOG01676">
    <property type="taxonomic scope" value="Archaea"/>
</dbReference>
<dbReference type="PANTHER" id="PTHR10953">
    <property type="entry name" value="UBIQUITIN-ACTIVATING ENZYME E1"/>
    <property type="match status" value="1"/>
</dbReference>
<dbReference type="GeneID" id="5410214"/>
<feature type="compositionally biased region" description="Basic and acidic residues" evidence="2">
    <location>
        <begin position="246"/>
        <end position="258"/>
    </location>
</feature>
<comment type="similarity">
    <text evidence="1">Belongs to the HesA/MoeB/ThiF family.</text>
</comment>
<feature type="region of interest" description="Disordered" evidence="2">
    <location>
        <begin position="238"/>
        <end position="258"/>
    </location>
</feature>
<evidence type="ECO:0000259" key="3">
    <source>
        <dbReference type="Pfam" id="PF00899"/>
    </source>
</evidence>
<dbReference type="InterPro" id="IPR000594">
    <property type="entry name" value="ThiF_NAD_FAD-bd"/>
</dbReference>
<dbReference type="InterPro" id="IPR035985">
    <property type="entry name" value="Ubiquitin-activating_enz"/>
</dbReference>
<dbReference type="HOGENOM" id="CLU_013325_10_4_2"/>
<dbReference type="FunFam" id="3.40.50.720:FF:000080">
    <property type="entry name" value="Thiazole biosynthesis adenylyltransferase ThiF"/>
    <property type="match status" value="1"/>
</dbReference>